<name>A0A7X0X8M7_9LIST</name>
<gene>
    <name evidence="2" type="ORF">HCJ38_11355</name>
</gene>
<dbReference type="RefSeq" id="WP_185381334.1">
    <property type="nucleotide sequence ID" value="NZ_JAASTW010000014.1"/>
</dbReference>
<reference evidence="2 3" key="1">
    <citation type="submission" date="2020-03" db="EMBL/GenBank/DDBJ databases">
        <title>Soil Listeria distribution.</title>
        <authorList>
            <person name="Liao J."/>
            <person name="Wiedmann M."/>
        </authorList>
    </citation>
    <scope>NUCLEOTIDE SEQUENCE [LARGE SCALE GENOMIC DNA]</scope>
    <source>
        <strain evidence="2 3">FSL L7-1554</strain>
    </source>
</reference>
<protein>
    <submittedName>
        <fullName evidence="2">DUF2712 domain-containing protein</fullName>
    </submittedName>
</protein>
<evidence type="ECO:0000256" key="1">
    <source>
        <dbReference type="SAM" id="SignalP"/>
    </source>
</evidence>
<proteinExistence type="predicted"/>
<feature type="signal peptide" evidence="1">
    <location>
        <begin position="1"/>
        <end position="26"/>
    </location>
</feature>
<feature type="chain" id="PRO_5030802801" evidence="1">
    <location>
        <begin position="27"/>
        <end position="135"/>
    </location>
</feature>
<evidence type="ECO:0000313" key="3">
    <source>
        <dbReference type="Proteomes" id="UP000561617"/>
    </source>
</evidence>
<evidence type="ECO:0000313" key="2">
    <source>
        <dbReference type="EMBL" id="MBC1489597.1"/>
    </source>
</evidence>
<dbReference type="AlphaFoldDB" id="A0A7X0X8M7"/>
<accession>A0A7X0X8M7</accession>
<organism evidence="2 3">
    <name type="scientific">Listeria immobilis</name>
    <dbReference type="NCBI Taxonomy" id="2713502"/>
    <lineage>
        <taxon>Bacteria</taxon>
        <taxon>Bacillati</taxon>
        <taxon>Bacillota</taxon>
        <taxon>Bacilli</taxon>
        <taxon>Bacillales</taxon>
        <taxon>Listeriaceae</taxon>
        <taxon>Listeria</taxon>
    </lineage>
</organism>
<dbReference type="EMBL" id="JAASTW010000014">
    <property type="protein sequence ID" value="MBC1489597.1"/>
    <property type="molecule type" value="Genomic_DNA"/>
</dbReference>
<comment type="caution">
    <text evidence="2">The sequence shown here is derived from an EMBL/GenBank/DDBJ whole genome shotgun (WGS) entry which is preliminary data.</text>
</comment>
<sequence>MKKKLVVLGLAGAVFLSGMGISNVSAANYSDTKFSFTLGRLGGNDYTGARQKQNTTSSYVKLKSIGKGSMDAWILKSNGASVRSKQVTVTQGKSKKIANYAYEDYGKCNVKLAAETSKSQLVRVSATGVWSPDSI</sequence>
<dbReference type="Proteomes" id="UP000561617">
    <property type="component" value="Unassembled WGS sequence"/>
</dbReference>
<keyword evidence="1" id="KW-0732">Signal</keyword>